<evidence type="ECO:0008006" key="4">
    <source>
        <dbReference type="Google" id="ProtNLM"/>
    </source>
</evidence>
<accession>A0A2I1PAC8</accession>
<feature type="transmembrane region" description="Helical" evidence="1">
    <location>
        <begin position="149"/>
        <end position="167"/>
    </location>
</feature>
<reference evidence="2 3" key="1">
    <citation type="submission" date="2017-12" db="EMBL/GenBank/DDBJ databases">
        <title>Phylogenetic diversity of female urinary microbiome.</title>
        <authorList>
            <person name="Thomas-White K."/>
            <person name="Wolfe A.J."/>
        </authorList>
    </citation>
    <scope>NUCLEOTIDE SEQUENCE [LARGE SCALE GENOMIC DNA]</scope>
    <source>
        <strain evidence="2 3">UMB1298</strain>
    </source>
</reference>
<gene>
    <name evidence="2" type="ORF">CYJ76_06820</name>
</gene>
<keyword evidence="1" id="KW-1133">Transmembrane helix</keyword>
<evidence type="ECO:0000256" key="1">
    <source>
        <dbReference type="SAM" id="Phobius"/>
    </source>
</evidence>
<feature type="transmembrane region" description="Helical" evidence="1">
    <location>
        <begin position="115"/>
        <end position="137"/>
    </location>
</feature>
<keyword evidence="3" id="KW-1185">Reference proteome</keyword>
<name>A0A2I1PAC8_9MICO</name>
<keyword evidence="1" id="KW-0812">Transmembrane</keyword>
<dbReference type="AlphaFoldDB" id="A0A2I1PAC8"/>
<organism evidence="2 3">
    <name type="scientific">Kytococcus schroeteri</name>
    <dbReference type="NCBI Taxonomy" id="138300"/>
    <lineage>
        <taxon>Bacteria</taxon>
        <taxon>Bacillati</taxon>
        <taxon>Actinomycetota</taxon>
        <taxon>Actinomycetes</taxon>
        <taxon>Micrococcales</taxon>
        <taxon>Kytococcaceae</taxon>
        <taxon>Kytococcus</taxon>
    </lineage>
</organism>
<dbReference type="EMBL" id="PKIZ01000011">
    <property type="protein sequence ID" value="PKZ41588.1"/>
    <property type="molecule type" value="Genomic_DNA"/>
</dbReference>
<evidence type="ECO:0000313" key="2">
    <source>
        <dbReference type="EMBL" id="PKZ41588.1"/>
    </source>
</evidence>
<feature type="transmembrane region" description="Helical" evidence="1">
    <location>
        <begin position="28"/>
        <end position="48"/>
    </location>
</feature>
<proteinExistence type="predicted"/>
<feature type="transmembrane region" description="Helical" evidence="1">
    <location>
        <begin position="173"/>
        <end position="192"/>
    </location>
</feature>
<keyword evidence="1" id="KW-0472">Membrane</keyword>
<sequence>MAVYLGLRPYGDHSQDPAVALAAFAQPLWVVAHLAGMAALASVGWVAVRCSELVPGKASRIARWCGWCGLVDAGLVMPYYGVEALALHELGRAVSAEDLAPDQAMALVEAVRGNFVGVSLFAAGLLMLAAAGLLAALAWQRAAHGGLRWAGWPLGGLVALVLPQYYLPPAGRVTFGVAFAVAALAWAGAAWAQSPRHGLRRAPGGDLGGDPGGDLRRDL</sequence>
<dbReference type="Proteomes" id="UP000234206">
    <property type="component" value="Unassembled WGS sequence"/>
</dbReference>
<evidence type="ECO:0000313" key="3">
    <source>
        <dbReference type="Proteomes" id="UP000234206"/>
    </source>
</evidence>
<protein>
    <recommendedName>
        <fullName evidence="4">DUF4386 domain-containing protein</fullName>
    </recommendedName>
</protein>
<feature type="transmembrane region" description="Helical" evidence="1">
    <location>
        <begin position="60"/>
        <end position="80"/>
    </location>
</feature>
<comment type="caution">
    <text evidence="2">The sequence shown here is derived from an EMBL/GenBank/DDBJ whole genome shotgun (WGS) entry which is preliminary data.</text>
</comment>